<comment type="caution">
    <text evidence="2">The sequence shown here is derived from an EMBL/GenBank/DDBJ whole genome shotgun (WGS) entry which is preliminary data.</text>
</comment>
<name>A0AAD9J4T0_9ANNE</name>
<accession>A0AAD9J4T0</accession>
<dbReference type="Proteomes" id="UP001208570">
    <property type="component" value="Unassembled WGS sequence"/>
</dbReference>
<evidence type="ECO:0000313" key="2">
    <source>
        <dbReference type="EMBL" id="KAK2146641.1"/>
    </source>
</evidence>
<keyword evidence="3" id="KW-1185">Reference proteome</keyword>
<proteinExistence type="predicted"/>
<dbReference type="EMBL" id="JAODUP010000592">
    <property type="protein sequence ID" value="KAK2146641.1"/>
    <property type="molecule type" value="Genomic_DNA"/>
</dbReference>
<feature type="signal peptide" evidence="1">
    <location>
        <begin position="1"/>
        <end position="26"/>
    </location>
</feature>
<evidence type="ECO:0000256" key="1">
    <source>
        <dbReference type="SAM" id="SignalP"/>
    </source>
</evidence>
<gene>
    <name evidence="2" type="ORF">LSH36_592g00015</name>
</gene>
<dbReference type="AlphaFoldDB" id="A0AAD9J4T0"/>
<protein>
    <submittedName>
        <fullName evidence="2">Uncharacterized protein</fullName>
    </submittedName>
</protein>
<feature type="chain" id="PRO_5041948975" evidence="1">
    <location>
        <begin position="27"/>
        <end position="316"/>
    </location>
</feature>
<organism evidence="2 3">
    <name type="scientific">Paralvinella palmiformis</name>
    <dbReference type="NCBI Taxonomy" id="53620"/>
    <lineage>
        <taxon>Eukaryota</taxon>
        <taxon>Metazoa</taxon>
        <taxon>Spiralia</taxon>
        <taxon>Lophotrochozoa</taxon>
        <taxon>Annelida</taxon>
        <taxon>Polychaeta</taxon>
        <taxon>Sedentaria</taxon>
        <taxon>Canalipalpata</taxon>
        <taxon>Terebellida</taxon>
        <taxon>Terebelliformia</taxon>
        <taxon>Alvinellidae</taxon>
        <taxon>Paralvinella</taxon>
    </lineage>
</organism>
<evidence type="ECO:0000313" key="3">
    <source>
        <dbReference type="Proteomes" id="UP001208570"/>
    </source>
</evidence>
<reference evidence="2" key="1">
    <citation type="journal article" date="2023" name="Mol. Biol. Evol.">
        <title>Third-Generation Sequencing Reveals the Adaptive Role of the Epigenome in Three Deep-Sea Polychaetes.</title>
        <authorList>
            <person name="Perez M."/>
            <person name="Aroh O."/>
            <person name="Sun Y."/>
            <person name="Lan Y."/>
            <person name="Juniper S.K."/>
            <person name="Young C.R."/>
            <person name="Angers B."/>
            <person name="Qian P.Y."/>
        </authorList>
    </citation>
    <scope>NUCLEOTIDE SEQUENCE</scope>
    <source>
        <strain evidence="2">P08H-3</strain>
    </source>
</reference>
<keyword evidence="1" id="KW-0732">Signal</keyword>
<sequence>MEKIGSRAFWILGVMTLMLTFGKVFGVSMCGDGDTYGYKPSQKSNITKQNNNSHYLSGTVWHSQKYGRFSCCGVIKAIEVIISKTGDIEFQVWSITVPVSKTATFLGYYRTHVDIEDGVIQNVTIPFDKQMPIRDGNAIGWVADESDIIKWAVNEDLINETDSDYLFEDFSEWSKPFASHPPSFSTLLNQHSFMNKGIKKRVFGVRPVVHPEQVTIERDLTKAVLEKPYEVTFTVSDGCHSDQTATLYVYVFDDDRDNQLSGCKSKEQRAYPPSAMWNQDQTEKYPEITEVGCPAPKIAIPPEKQFFGRGKDFTFG</sequence>